<dbReference type="Proteomes" id="UP000191418">
    <property type="component" value="Unassembled WGS sequence"/>
</dbReference>
<feature type="domain" description="FecR protein" evidence="2">
    <location>
        <begin position="56"/>
        <end position="158"/>
    </location>
</feature>
<dbReference type="Pfam" id="PF04773">
    <property type="entry name" value="FecR"/>
    <property type="match status" value="1"/>
</dbReference>
<protein>
    <recommendedName>
        <fullName evidence="2">FecR protein domain-containing protein</fullName>
    </recommendedName>
</protein>
<sequence>MKFALLFGLFCVLNLPTHTIAADRIGMVTKTQGKVIVLRGQKRLLLNEQMQLQEGDTLKTSSNSKVQLKLRDDTVITLANRTQFKLSQYQYNKAKATSNVHFELVEGAFRAVTGAIGKQRSPKFEVKTKVATIGIRGTDFWGGFISSDALDVTMVSGKGVYIKNAHGQVELSVEGEGTTVSAQSAPSAPKIWPKDKLNTAIQATAL</sequence>
<organism evidence="3 4">
    <name type="scientific">Oceanospirillum multiglobuliferum</name>
    <dbReference type="NCBI Taxonomy" id="64969"/>
    <lineage>
        <taxon>Bacteria</taxon>
        <taxon>Pseudomonadati</taxon>
        <taxon>Pseudomonadota</taxon>
        <taxon>Gammaproteobacteria</taxon>
        <taxon>Oceanospirillales</taxon>
        <taxon>Oceanospirillaceae</taxon>
        <taxon>Oceanospirillum</taxon>
    </lineage>
</organism>
<accession>A0A1T4MS50</accession>
<evidence type="ECO:0000259" key="2">
    <source>
        <dbReference type="Pfam" id="PF04773"/>
    </source>
</evidence>
<dbReference type="RefSeq" id="WP_078744495.1">
    <property type="nucleotide sequence ID" value="NZ_FUXG01000004.1"/>
</dbReference>
<reference evidence="3 4" key="1">
    <citation type="submission" date="2017-01" db="EMBL/GenBank/DDBJ databases">
        <title>Genome Sequencing of a Marine Spirillum, Oceanospirillum multiglobuliferum ATCC 33336, from Japan.</title>
        <authorList>
            <person name="Carney J.G."/>
            <person name="Trachtenberg A.M."/>
            <person name="Rheaume B.A."/>
            <person name="Linnane J.D."/>
            <person name="Pitts N.L."/>
            <person name="Mykles D.L."/>
            <person name="Maclea K.S."/>
        </authorList>
    </citation>
    <scope>NUCLEOTIDE SEQUENCE [LARGE SCALE GENOMIC DNA]</scope>
    <source>
        <strain evidence="3 4">ATCC 33336</strain>
    </source>
</reference>
<feature type="chain" id="PRO_5013182382" description="FecR protein domain-containing protein" evidence="1">
    <location>
        <begin position="22"/>
        <end position="206"/>
    </location>
</feature>
<dbReference type="AlphaFoldDB" id="A0A1T4MS50"/>
<keyword evidence="4" id="KW-1185">Reference proteome</keyword>
<proteinExistence type="predicted"/>
<keyword evidence="1" id="KW-0732">Signal</keyword>
<dbReference type="PANTHER" id="PTHR38731">
    <property type="entry name" value="LIPL45-RELATED LIPOPROTEIN-RELATED"/>
    <property type="match status" value="1"/>
</dbReference>
<gene>
    <name evidence="3" type="ORF">BTE48_00300</name>
</gene>
<dbReference type="InterPro" id="IPR006860">
    <property type="entry name" value="FecR"/>
</dbReference>
<evidence type="ECO:0000313" key="4">
    <source>
        <dbReference type="Proteomes" id="UP000191418"/>
    </source>
</evidence>
<comment type="caution">
    <text evidence="3">The sequence shown here is derived from an EMBL/GenBank/DDBJ whole genome shotgun (WGS) entry which is preliminary data.</text>
</comment>
<dbReference type="PANTHER" id="PTHR38731:SF1">
    <property type="entry name" value="FECR PROTEIN DOMAIN-CONTAINING PROTEIN"/>
    <property type="match status" value="1"/>
</dbReference>
<dbReference type="Gene3D" id="2.60.120.1440">
    <property type="match status" value="1"/>
</dbReference>
<evidence type="ECO:0000256" key="1">
    <source>
        <dbReference type="SAM" id="SignalP"/>
    </source>
</evidence>
<dbReference type="EMBL" id="MTSM01000001">
    <property type="protein sequence ID" value="OPX56913.1"/>
    <property type="molecule type" value="Genomic_DNA"/>
</dbReference>
<evidence type="ECO:0000313" key="3">
    <source>
        <dbReference type="EMBL" id="OPX56913.1"/>
    </source>
</evidence>
<name>A0A1T4MS50_9GAMM</name>
<dbReference type="STRING" id="64969.SAMN02745127_00896"/>
<feature type="signal peptide" evidence="1">
    <location>
        <begin position="1"/>
        <end position="21"/>
    </location>
</feature>